<dbReference type="Proteomes" id="UP000807469">
    <property type="component" value="Unassembled WGS sequence"/>
</dbReference>
<proteinExistence type="predicted"/>
<sequence>MLQCLALYDQDRDPFPPTIPAVYVFANLPQLCEVILSGYSVVDVVLPWAQLESFMGSKLTTADCLDVLEKCPRLRHCTFENVDEYGEDVVELTHPSLETFELYIDDIGELRDLLSKLKFPTLHSFLLQLNFSAPLAPLLLPFFRHSATGIQKLYLAGVLDYGHALVACFRALPGLRELVMQGSYAEGFLNNQFLDIMTPKSRKSLDEDADACLLPNLEVFQYEGLTFFSGRPLVDFLSKRWYGPGGALDNGRSPVARLRSATFKIMEDDLVFTEADNVLLAAMRQEGMHFAINDAMSRHNPLWPPNPRRHKPIIYSKESQRAHAEMMKPMYEY</sequence>
<reference evidence="1" key="1">
    <citation type="submission" date="2020-11" db="EMBL/GenBank/DDBJ databases">
        <authorList>
            <consortium name="DOE Joint Genome Institute"/>
            <person name="Ahrendt S."/>
            <person name="Riley R."/>
            <person name="Andreopoulos W."/>
            <person name="Labutti K."/>
            <person name="Pangilinan J."/>
            <person name="Ruiz-Duenas F.J."/>
            <person name="Barrasa J.M."/>
            <person name="Sanchez-Garcia M."/>
            <person name="Camarero S."/>
            <person name="Miyauchi S."/>
            <person name="Serrano A."/>
            <person name="Linde D."/>
            <person name="Babiker R."/>
            <person name="Drula E."/>
            <person name="Ayuso-Fernandez I."/>
            <person name="Pacheco R."/>
            <person name="Padilla G."/>
            <person name="Ferreira P."/>
            <person name="Barriuso J."/>
            <person name="Kellner H."/>
            <person name="Castanera R."/>
            <person name="Alfaro M."/>
            <person name="Ramirez L."/>
            <person name="Pisabarro A.G."/>
            <person name="Kuo A."/>
            <person name="Tritt A."/>
            <person name="Lipzen A."/>
            <person name="He G."/>
            <person name="Yan M."/>
            <person name="Ng V."/>
            <person name="Cullen D."/>
            <person name="Martin F."/>
            <person name="Rosso M.-N."/>
            <person name="Henrissat B."/>
            <person name="Hibbett D."/>
            <person name="Martinez A.T."/>
            <person name="Grigoriev I.V."/>
        </authorList>
    </citation>
    <scope>NUCLEOTIDE SEQUENCE</scope>
    <source>
        <strain evidence="1">CIRM-BRFM 674</strain>
    </source>
</reference>
<comment type="caution">
    <text evidence="1">The sequence shown here is derived from an EMBL/GenBank/DDBJ whole genome shotgun (WGS) entry which is preliminary data.</text>
</comment>
<protein>
    <submittedName>
        <fullName evidence="1">Uncharacterized protein</fullName>
    </submittedName>
</protein>
<gene>
    <name evidence="1" type="ORF">BDN70DRAFT_946993</name>
</gene>
<name>A0A9P5ZDR5_9AGAR</name>
<dbReference type="SUPFAM" id="SSF52047">
    <property type="entry name" value="RNI-like"/>
    <property type="match status" value="1"/>
</dbReference>
<evidence type="ECO:0000313" key="1">
    <source>
        <dbReference type="EMBL" id="KAF9484574.1"/>
    </source>
</evidence>
<dbReference type="OrthoDB" id="2987735at2759"/>
<accession>A0A9P5ZDR5</accession>
<dbReference type="AlphaFoldDB" id="A0A9P5ZDR5"/>
<dbReference type="EMBL" id="MU155142">
    <property type="protein sequence ID" value="KAF9484574.1"/>
    <property type="molecule type" value="Genomic_DNA"/>
</dbReference>
<organism evidence="1 2">
    <name type="scientific">Pholiota conissans</name>
    <dbReference type="NCBI Taxonomy" id="109636"/>
    <lineage>
        <taxon>Eukaryota</taxon>
        <taxon>Fungi</taxon>
        <taxon>Dikarya</taxon>
        <taxon>Basidiomycota</taxon>
        <taxon>Agaricomycotina</taxon>
        <taxon>Agaricomycetes</taxon>
        <taxon>Agaricomycetidae</taxon>
        <taxon>Agaricales</taxon>
        <taxon>Agaricineae</taxon>
        <taxon>Strophariaceae</taxon>
        <taxon>Pholiota</taxon>
    </lineage>
</organism>
<dbReference type="InterPro" id="IPR032675">
    <property type="entry name" value="LRR_dom_sf"/>
</dbReference>
<evidence type="ECO:0000313" key="2">
    <source>
        <dbReference type="Proteomes" id="UP000807469"/>
    </source>
</evidence>
<keyword evidence="2" id="KW-1185">Reference proteome</keyword>
<dbReference type="Gene3D" id="3.80.10.10">
    <property type="entry name" value="Ribonuclease Inhibitor"/>
    <property type="match status" value="1"/>
</dbReference>